<reference evidence="15" key="1">
    <citation type="journal article" date="2014" name="Int. J. Syst. Evol. Microbiol.">
        <title>Complete genome sequence of Corynebacterium casei LMG S-19264T (=DSM 44701T), isolated from a smear-ripened cheese.</title>
        <authorList>
            <consortium name="US DOE Joint Genome Institute (JGI-PGF)"/>
            <person name="Walter F."/>
            <person name="Albersmeier A."/>
            <person name="Kalinowski J."/>
            <person name="Ruckert C."/>
        </authorList>
    </citation>
    <scope>NUCLEOTIDE SEQUENCE</scope>
    <source>
        <strain evidence="15">CGMCC 1.15758</strain>
    </source>
</reference>
<comment type="similarity">
    <text evidence="2 12">Belongs to the TrkH potassium transport family.</text>
</comment>
<feature type="transmembrane region" description="Helical" evidence="14">
    <location>
        <begin position="207"/>
        <end position="224"/>
    </location>
</feature>
<feature type="transmembrane region" description="Helical" evidence="14">
    <location>
        <begin position="181"/>
        <end position="200"/>
    </location>
</feature>
<keyword evidence="6 12" id="KW-0633">Potassium transport</keyword>
<dbReference type="GO" id="GO:0015379">
    <property type="term" value="F:potassium:chloride symporter activity"/>
    <property type="evidence" value="ECO:0007669"/>
    <property type="project" value="InterPro"/>
</dbReference>
<evidence type="ECO:0000256" key="1">
    <source>
        <dbReference type="ARBA" id="ARBA00004429"/>
    </source>
</evidence>
<evidence type="ECO:0000256" key="9">
    <source>
        <dbReference type="ARBA" id="ARBA00022989"/>
    </source>
</evidence>
<evidence type="ECO:0000256" key="7">
    <source>
        <dbReference type="ARBA" id="ARBA00022692"/>
    </source>
</evidence>
<dbReference type="InterPro" id="IPR004772">
    <property type="entry name" value="TrkH"/>
</dbReference>
<dbReference type="PANTHER" id="PTHR32024:SF2">
    <property type="entry name" value="TRK SYSTEM POTASSIUM UPTAKE PROTEIN TRKG-RELATED"/>
    <property type="match status" value="1"/>
</dbReference>
<keyword evidence="5 12" id="KW-0997">Cell inner membrane</keyword>
<feature type="binding site" evidence="13">
    <location>
        <position position="112"/>
    </location>
    <ligand>
        <name>K(+)</name>
        <dbReference type="ChEBI" id="CHEBI:29103"/>
    </ligand>
</feature>
<feature type="transmembrane region" description="Helical" evidence="14">
    <location>
        <begin position="69"/>
        <end position="90"/>
    </location>
</feature>
<evidence type="ECO:0000313" key="15">
    <source>
        <dbReference type="EMBL" id="GGG06612.1"/>
    </source>
</evidence>
<feature type="transmembrane region" description="Helical" evidence="14">
    <location>
        <begin position="236"/>
        <end position="254"/>
    </location>
</feature>
<feature type="transmembrane region" description="Helical" evidence="14">
    <location>
        <begin position="397"/>
        <end position="420"/>
    </location>
</feature>
<feature type="transmembrane region" description="Helical" evidence="14">
    <location>
        <begin position="456"/>
        <end position="476"/>
    </location>
</feature>
<protein>
    <recommendedName>
        <fullName evidence="12">Trk system potassium uptake protein</fullName>
    </recommendedName>
</protein>
<keyword evidence="13" id="KW-0479">Metal-binding</keyword>
<feature type="transmembrane region" description="Helical" evidence="14">
    <location>
        <begin position="136"/>
        <end position="161"/>
    </location>
</feature>
<evidence type="ECO:0000256" key="3">
    <source>
        <dbReference type="ARBA" id="ARBA00022448"/>
    </source>
</evidence>
<dbReference type="RefSeq" id="WP_117003822.1">
    <property type="nucleotide sequence ID" value="NZ_BMJS01000044.1"/>
</dbReference>
<keyword evidence="3 12" id="KW-0813">Transport</keyword>
<evidence type="ECO:0000313" key="16">
    <source>
        <dbReference type="Proteomes" id="UP000636949"/>
    </source>
</evidence>
<feature type="binding site" evidence="13">
    <location>
        <position position="221"/>
    </location>
    <ligand>
        <name>K(+)</name>
        <dbReference type="ChEBI" id="CHEBI:29103"/>
    </ligand>
</feature>
<comment type="function">
    <text evidence="12">Low-affinity potassium transport system. Interacts with Trk system potassium uptake protein TrkA.</text>
</comment>
<evidence type="ECO:0000256" key="5">
    <source>
        <dbReference type="ARBA" id="ARBA00022519"/>
    </source>
</evidence>
<dbReference type="GO" id="GO:0005886">
    <property type="term" value="C:plasma membrane"/>
    <property type="evidence" value="ECO:0007669"/>
    <property type="project" value="UniProtKB-SubCell"/>
</dbReference>
<evidence type="ECO:0000256" key="6">
    <source>
        <dbReference type="ARBA" id="ARBA00022538"/>
    </source>
</evidence>
<evidence type="ECO:0000256" key="12">
    <source>
        <dbReference type="PIRNR" id="PIRNR006247"/>
    </source>
</evidence>
<dbReference type="PANTHER" id="PTHR32024">
    <property type="entry name" value="TRK SYSTEM POTASSIUM UPTAKE PROTEIN TRKG-RELATED"/>
    <property type="match status" value="1"/>
</dbReference>
<accession>A0A8J3EAJ2</accession>
<dbReference type="GO" id="GO:0046872">
    <property type="term" value="F:metal ion binding"/>
    <property type="evidence" value="ECO:0007669"/>
    <property type="project" value="UniProtKB-KW"/>
</dbReference>
<keyword evidence="16" id="KW-1185">Reference proteome</keyword>
<dbReference type="Proteomes" id="UP000636949">
    <property type="component" value="Unassembled WGS sequence"/>
</dbReference>
<evidence type="ECO:0000256" key="10">
    <source>
        <dbReference type="ARBA" id="ARBA00023065"/>
    </source>
</evidence>
<keyword evidence="10 12" id="KW-0406">Ion transport</keyword>
<evidence type="ECO:0000256" key="14">
    <source>
        <dbReference type="SAM" id="Phobius"/>
    </source>
</evidence>
<dbReference type="PIRSF" id="PIRSF006247">
    <property type="entry name" value="TrkH"/>
    <property type="match status" value="1"/>
</dbReference>
<evidence type="ECO:0000256" key="4">
    <source>
        <dbReference type="ARBA" id="ARBA00022475"/>
    </source>
</evidence>
<dbReference type="EMBL" id="BMJS01000044">
    <property type="protein sequence ID" value="GGG06612.1"/>
    <property type="molecule type" value="Genomic_DNA"/>
</dbReference>
<feature type="transmembrane region" description="Helical" evidence="14">
    <location>
        <begin position="12"/>
        <end position="32"/>
    </location>
</feature>
<keyword evidence="4 12" id="KW-1003">Cell membrane</keyword>
<keyword evidence="9 14" id="KW-1133">Transmembrane helix</keyword>
<name>A0A8J3EAJ2_9GAMM</name>
<organism evidence="15 16">
    <name type="scientific">Cysteiniphilum litorale</name>
    <dbReference type="NCBI Taxonomy" id="2056700"/>
    <lineage>
        <taxon>Bacteria</taxon>
        <taxon>Pseudomonadati</taxon>
        <taxon>Pseudomonadota</taxon>
        <taxon>Gammaproteobacteria</taxon>
        <taxon>Thiotrichales</taxon>
        <taxon>Fastidiosibacteraceae</taxon>
        <taxon>Cysteiniphilum</taxon>
    </lineage>
</organism>
<evidence type="ECO:0000256" key="8">
    <source>
        <dbReference type="ARBA" id="ARBA00022958"/>
    </source>
</evidence>
<keyword evidence="8 12" id="KW-0630">Potassium</keyword>
<evidence type="ECO:0000256" key="2">
    <source>
        <dbReference type="ARBA" id="ARBA00009137"/>
    </source>
</evidence>
<keyword evidence="11 12" id="KW-0472">Membrane</keyword>
<feature type="binding site" evidence="13">
    <location>
        <position position="436"/>
    </location>
    <ligand>
        <name>K(+)</name>
        <dbReference type="ChEBI" id="CHEBI:29103"/>
    </ligand>
</feature>
<feature type="binding site" evidence="13">
    <location>
        <position position="318"/>
    </location>
    <ligand>
        <name>K(+)</name>
        <dbReference type="ChEBI" id="CHEBI:29103"/>
    </ligand>
</feature>
<comment type="caution">
    <text evidence="15">The sequence shown here is derived from an EMBL/GenBank/DDBJ whole genome shotgun (WGS) entry which is preliminary data.</text>
</comment>
<dbReference type="InterPro" id="IPR003445">
    <property type="entry name" value="Cat_transpt"/>
</dbReference>
<feature type="transmembrane region" description="Helical" evidence="14">
    <location>
        <begin position="102"/>
        <end position="124"/>
    </location>
</feature>
<gene>
    <name evidence="15" type="primary">trkH</name>
    <name evidence="15" type="ORF">GCM10010995_25160</name>
</gene>
<evidence type="ECO:0000256" key="11">
    <source>
        <dbReference type="ARBA" id="ARBA00023136"/>
    </source>
</evidence>
<evidence type="ECO:0000256" key="13">
    <source>
        <dbReference type="PIRSR" id="PIRSR006247-1"/>
    </source>
</evidence>
<keyword evidence="7 14" id="KW-0812">Transmembrane</keyword>
<dbReference type="OrthoDB" id="9810952at2"/>
<reference evidence="15" key="2">
    <citation type="submission" date="2020-09" db="EMBL/GenBank/DDBJ databases">
        <authorList>
            <person name="Sun Q."/>
            <person name="Zhou Y."/>
        </authorList>
    </citation>
    <scope>NUCLEOTIDE SEQUENCE</scope>
    <source>
        <strain evidence="15">CGMCC 1.15758</strain>
    </source>
</reference>
<comment type="subcellular location">
    <subcellularLocation>
        <location evidence="1 12">Cell inner membrane</location>
        <topology evidence="1 12">Multi-pass membrane protein</topology>
    </subcellularLocation>
</comment>
<dbReference type="AlphaFoldDB" id="A0A8J3EAJ2"/>
<dbReference type="Pfam" id="PF02386">
    <property type="entry name" value="TrkH"/>
    <property type="match status" value="1"/>
</dbReference>
<sequence>MRPGPIFKVLGMLLMFFSLTMLTPIIVSLVYHEHNSEPFLSSFLITLISGLVFWALSSKSKKQLTVKDGFIVVIAIWSVLGFYGAIPYMLSNGLHLSFSDAVFESISGFTTTGATVIHGLDSLPKSILYYRQQTQLLGGMGIIILSVAILPMLGVGGMQLYRAEANGPWKENKLTPRIADTAKVLWGIYLLLVVLCIISYKLGGMNWFNAICYAYSTIGTGGFAPSDASMSGQTPLIYSICIFYMMVSATSFALHFTAFKRLSLKVYWRDPEFRAYIFFAFSMIVIVVLTLISQDVTKSNDRAFWDGLFQVASFVSNTGFTADSNYHSWPLFLPILLMVIGLIGGCAGSSSGGLKIVRAVLLRKQAFREARRLVHPAGVFPVKFGNKVMSETVMSSVWGFVAAYFILFVILWLCMMGVGIDSVTAFSAVAASISNLGPGLGQVGVNYATLPTEAHWILNFAMLLGRLEVFTILVLFTPDFWRR</sequence>
<feature type="binding site" evidence="13">
    <location>
        <position position="111"/>
    </location>
    <ligand>
        <name>K(+)</name>
        <dbReference type="ChEBI" id="CHEBI:29103"/>
    </ligand>
</feature>
<feature type="transmembrane region" description="Helical" evidence="14">
    <location>
        <begin position="275"/>
        <end position="292"/>
    </location>
</feature>
<feature type="binding site" evidence="13">
    <location>
        <position position="435"/>
    </location>
    <ligand>
        <name>K(+)</name>
        <dbReference type="ChEBI" id="CHEBI:29103"/>
    </ligand>
</feature>
<proteinExistence type="inferred from homology"/>
<feature type="transmembrane region" description="Helical" evidence="14">
    <location>
        <begin position="38"/>
        <end position="57"/>
    </location>
</feature>
<feature type="transmembrane region" description="Helical" evidence="14">
    <location>
        <begin position="331"/>
        <end position="354"/>
    </location>
</feature>